<protein>
    <submittedName>
        <fullName evidence="2">Uncharacterized protein</fullName>
    </submittedName>
</protein>
<gene>
    <name evidence="2" type="ORF">DYB35_012188</name>
    <name evidence="3" type="ORF">DYB37_010937</name>
</gene>
<evidence type="ECO:0000313" key="5">
    <source>
        <dbReference type="Proteomes" id="UP000285712"/>
    </source>
</evidence>
<comment type="caution">
    <text evidence="2">The sequence shown here is derived from an EMBL/GenBank/DDBJ whole genome shotgun (WGS) entry which is preliminary data.</text>
</comment>
<dbReference type="EMBL" id="QUTH01004103">
    <property type="protein sequence ID" value="RHZ15533.1"/>
    <property type="molecule type" value="Genomic_DNA"/>
</dbReference>
<feature type="compositionally biased region" description="Basic and acidic residues" evidence="1">
    <location>
        <begin position="1"/>
        <end position="18"/>
    </location>
</feature>
<organism evidence="2 5">
    <name type="scientific">Aphanomyces astaci</name>
    <name type="common">Crayfish plague agent</name>
    <dbReference type="NCBI Taxonomy" id="112090"/>
    <lineage>
        <taxon>Eukaryota</taxon>
        <taxon>Sar</taxon>
        <taxon>Stramenopiles</taxon>
        <taxon>Oomycota</taxon>
        <taxon>Saprolegniomycetes</taxon>
        <taxon>Saprolegniales</taxon>
        <taxon>Verrucalvaceae</taxon>
        <taxon>Aphanomyces</taxon>
    </lineage>
</organism>
<proteinExistence type="predicted"/>
<evidence type="ECO:0000313" key="4">
    <source>
        <dbReference type="Proteomes" id="UP000285430"/>
    </source>
</evidence>
<feature type="region of interest" description="Disordered" evidence="1">
    <location>
        <begin position="1"/>
        <end position="26"/>
    </location>
</feature>
<dbReference type="VEuPathDB" id="FungiDB:H257_06648"/>
<dbReference type="EMBL" id="QUTG01007032">
    <property type="protein sequence ID" value="RHY83187.1"/>
    <property type="molecule type" value="Genomic_DNA"/>
</dbReference>
<reference evidence="4 5" key="1">
    <citation type="submission" date="2018-08" db="EMBL/GenBank/DDBJ databases">
        <title>Aphanomyces genome sequencing and annotation.</title>
        <authorList>
            <person name="Minardi D."/>
            <person name="Oidtmann B."/>
            <person name="Van Der Giezen M."/>
            <person name="Studholme D.J."/>
        </authorList>
    </citation>
    <scope>NUCLEOTIDE SEQUENCE [LARGE SCALE GENOMIC DNA]</scope>
    <source>
        <strain evidence="3 4">Da</strain>
        <strain evidence="2 5">Sv</strain>
    </source>
</reference>
<name>A0A3R6W8Y8_APHAT</name>
<evidence type="ECO:0000313" key="2">
    <source>
        <dbReference type="EMBL" id="RHY83187.1"/>
    </source>
</evidence>
<evidence type="ECO:0000313" key="3">
    <source>
        <dbReference type="EMBL" id="RHZ15533.1"/>
    </source>
</evidence>
<dbReference type="AlphaFoldDB" id="A0A3R6W8Y8"/>
<dbReference type="Proteomes" id="UP000285712">
    <property type="component" value="Unassembled WGS sequence"/>
</dbReference>
<evidence type="ECO:0000256" key="1">
    <source>
        <dbReference type="SAM" id="MobiDB-lite"/>
    </source>
</evidence>
<dbReference type="Proteomes" id="UP000285430">
    <property type="component" value="Unassembled WGS sequence"/>
</dbReference>
<sequence length="263" mass="28342">MVDEGKKRKASEIAEHAEAPAQQVDIVDLTAESNDDDEVAPSEDADEVTQRKVDWEAKTAVKRERLGQLEQQAAADLVKSSMQTVGAIGVQKQLEQHLAREEAVKKARAAEEAKAIASAAAEAADEAAKEAVEAASKAVSGGDWDTIRSWGYPNAAGVGQQGKASGKGAAVKTEAKMKTEFGHPGRTGLARDKVFERELGFHWDRSRIFTPAGWGGVDLGSRHYAPFDCGGRFRRNSRRLGVPDGQCYRCGTILALVCKRPII</sequence>
<accession>A0A3R6W8Y8</accession>
<feature type="region of interest" description="Disordered" evidence="1">
    <location>
        <begin position="32"/>
        <end position="51"/>
    </location>
</feature>
<feature type="compositionally biased region" description="Acidic residues" evidence="1">
    <location>
        <begin position="33"/>
        <end position="47"/>
    </location>
</feature>